<dbReference type="Gene3D" id="1.10.287.70">
    <property type="match status" value="1"/>
</dbReference>
<dbReference type="Gene3D" id="3.40.190.10">
    <property type="entry name" value="Periplasmic binding protein-like II"/>
    <property type="match status" value="1"/>
</dbReference>
<dbReference type="GO" id="GO:0015276">
    <property type="term" value="F:ligand-gated monoatomic ion channel activity"/>
    <property type="evidence" value="ECO:0007669"/>
    <property type="project" value="InterPro"/>
</dbReference>
<organism evidence="11 12">
    <name type="scientific">Acropora cervicornis</name>
    <name type="common">Staghorn coral</name>
    <dbReference type="NCBI Taxonomy" id="6130"/>
    <lineage>
        <taxon>Eukaryota</taxon>
        <taxon>Metazoa</taxon>
        <taxon>Cnidaria</taxon>
        <taxon>Anthozoa</taxon>
        <taxon>Hexacorallia</taxon>
        <taxon>Scleractinia</taxon>
        <taxon>Astrocoeniina</taxon>
        <taxon>Acroporidae</taxon>
        <taxon>Acropora</taxon>
    </lineage>
</organism>
<reference evidence="11" key="2">
    <citation type="journal article" date="2023" name="Science">
        <title>Genomic signatures of disease resistance in endangered staghorn corals.</title>
        <authorList>
            <person name="Vollmer S.V."/>
            <person name="Selwyn J.D."/>
            <person name="Despard B.A."/>
            <person name="Roesel C.L."/>
        </authorList>
    </citation>
    <scope>NUCLEOTIDE SEQUENCE</scope>
    <source>
        <strain evidence="11">K2</strain>
    </source>
</reference>
<comment type="subcellular location">
    <subcellularLocation>
        <location evidence="1">Membrane</location>
        <topology evidence="1">Multi-pass membrane protein</topology>
    </subcellularLocation>
</comment>
<dbReference type="Proteomes" id="UP001249851">
    <property type="component" value="Unassembled WGS sequence"/>
</dbReference>
<dbReference type="GO" id="GO:0001508">
    <property type="term" value="P:action potential"/>
    <property type="evidence" value="ECO:0007669"/>
    <property type="project" value="TreeGrafter"/>
</dbReference>
<comment type="caution">
    <text evidence="11">The sequence shown here is derived from an EMBL/GenBank/DDBJ whole genome shotgun (WGS) entry which is preliminary data.</text>
</comment>
<dbReference type="SUPFAM" id="SSF81324">
    <property type="entry name" value="Voltage-gated potassium channels"/>
    <property type="match status" value="1"/>
</dbReference>
<name>A0AAD9R387_ACRCE</name>
<evidence type="ECO:0000256" key="3">
    <source>
        <dbReference type="ARBA" id="ARBA00022692"/>
    </source>
</evidence>
<feature type="transmembrane region" description="Helical" evidence="8">
    <location>
        <begin position="160"/>
        <end position="178"/>
    </location>
</feature>
<proteinExistence type="predicted"/>
<evidence type="ECO:0000256" key="1">
    <source>
        <dbReference type="ARBA" id="ARBA00004141"/>
    </source>
</evidence>
<keyword evidence="6 8" id="KW-0472">Membrane</keyword>
<dbReference type="Pfam" id="PF07885">
    <property type="entry name" value="Ion_trans_2"/>
    <property type="match status" value="1"/>
</dbReference>
<evidence type="ECO:0000256" key="8">
    <source>
        <dbReference type="SAM" id="Phobius"/>
    </source>
</evidence>
<keyword evidence="4 8" id="KW-1133">Transmembrane helix</keyword>
<dbReference type="EMBL" id="JARQWQ010000005">
    <property type="protein sequence ID" value="KAK2572018.1"/>
    <property type="molecule type" value="Genomic_DNA"/>
</dbReference>
<dbReference type="PANTHER" id="PTHR11537:SF252">
    <property type="entry name" value="POTASSIUM VOLTAGE-GATED CHANNEL PROTEIN SHAW"/>
    <property type="match status" value="1"/>
</dbReference>
<feature type="chain" id="PRO_5042122009" evidence="9">
    <location>
        <begin position="18"/>
        <end position="481"/>
    </location>
</feature>
<sequence length="481" mass="54319">MISVFVCLLLGLAFTEGEEQLFYSTSCQQLSYSFSSFEVEWSNMKPYIYNSTAAKPKGLFCEFLRHMIKRADKIFYKFNQNPGNKIQDFKCRLTNRQQVESNKSGNTTLIMPVMIKASGEVDDPCTIKLHHSKGPAYIVKRNVLKPLTQLGRSFINGGQIIGLTLILTAISGVIMWILDRQRNPVDFPASFIQGSWQGFWWAFVTMTTVGYGDTAPRSVQARLYSILWMLLGMVAFSVLTANFTSSLAHEIEEDMSLHGKTVAVLNRSLAKQAAVSEGAKFIEYNDVETMIQSLITEKNRSVNGLLLDIQVALSNAQRFREHTLEIGRTLDYKYNIGMRVKPPQNETQSCFLMKKCAEDLLSIWEYFYFRPKVERINKVNADDIEMEDGDRESDKAILIRSEVEELCEGCRAKVENIMKEEGKQRLQGLQTVVSPFDGFSIIGNQLSSIPGVSSIKKIRSGIPSNVQHLAKLTRGKGNDRS</sequence>
<dbReference type="GO" id="GO:0005251">
    <property type="term" value="F:delayed rectifier potassium channel activity"/>
    <property type="evidence" value="ECO:0007669"/>
    <property type="project" value="TreeGrafter"/>
</dbReference>
<reference evidence="11" key="1">
    <citation type="journal article" date="2023" name="G3 (Bethesda)">
        <title>Whole genome assembly and annotation of the endangered Caribbean coral Acropora cervicornis.</title>
        <authorList>
            <person name="Selwyn J.D."/>
            <person name="Vollmer S.V."/>
        </authorList>
    </citation>
    <scope>NUCLEOTIDE SEQUENCE</scope>
    <source>
        <strain evidence="11">K2</strain>
    </source>
</reference>
<dbReference type="AlphaFoldDB" id="A0AAD9R387"/>
<dbReference type="InterPro" id="IPR028325">
    <property type="entry name" value="VG_K_chnl"/>
</dbReference>
<keyword evidence="2" id="KW-0813">Transport</keyword>
<dbReference type="InterPro" id="IPR013099">
    <property type="entry name" value="K_chnl_dom"/>
</dbReference>
<protein>
    <submittedName>
        <fullName evidence="11">Potassium voltage-gated channel subfamily A member 10</fullName>
    </submittedName>
</protein>
<evidence type="ECO:0000256" key="2">
    <source>
        <dbReference type="ARBA" id="ARBA00022448"/>
    </source>
</evidence>
<evidence type="ECO:0000256" key="9">
    <source>
        <dbReference type="SAM" id="SignalP"/>
    </source>
</evidence>
<keyword evidence="9" id="KW-0732">Signal</keyword>
<gene>
    <name evidence="11" type="ORF">P5673_003446</name>
</gene>
<feature type="domain" description="Potassium channel" evidence="10">
    <location>
        <begin position="165"/>
        <end position="247"/>
    </location>
</feature>
<dbReference type="GO" id="GO:0008076">
    <property type="term" value="C:voltage-gated potassium channel complex"/>
    <property type="evidence" value="ECO:0007669"/>
    <property type="project" value="InterPro"/>
</dbReference>
<evidence type="ECO:0000256" key="7">
    <source>
        <dbReference type="ARBA" id="ARBA00023303"/>
    </source>
</evidence>
<accession>A0AAD9R387</accession>
<evidence type="ECO:0000313" key="11">
    <source>
        <dbReference type="EMBL" id="KAK2572018.1"/>
    </source>
</evidence>
<evidence type="ECO:0000256" key="5">
    <source>
        <dbReference type="ARBA" id="ARBA00023065"/>
    </source>
</evidence>
<evidence type="ECO:0000256" key="4">
    <source>
        <dbReference type="ARBA" id="ARBA00022989"/>
    </source>
</evidence>
<keyword evidence="3 8" id="KW-0812">Transmembrane</keyword>
<feature type="signal peptide" evidence="9">
    <location>
        <begin position="1"/>
        <end position="17"/>
    </location>
</feature>
<keyword evidence="7" id="KW-0407">Ion channel</keyword>
<evidence type="ECO:0000256" key="6">
    <source>
        <dbReference type="ARBA" id="ARBA00023136"/>
    </source>
</evidence>
<feature type="transmembrane region" description="Helical" evidence="8">
    <location>
        <begin position="223"/>
        <end position="243"/>
    </location>
</feature>
<evidence type="ECO:0000313" key="12">
    <source>
        <dbReference type="Proteomes" id="UP001249851"/>
    </source>
</evidence>
<dbReference type="PANTHER" id="PTHR11537">
    <property type="entry name" value="VOLTAGE-GATED POTASSIUM CHANNEL"/>
    <property type="match status" value="1"/>
</dbReference>
<keyword evidence="12" id="KW-1185">Reference proteome</keyword>
<evidence type="ECO:0000259" key="10">
    <source>
        <dbReference type="Pfam" id="PF07885"/>
    </source>
</evidence>
<keyword evidence="5" id="KW-0406">Ion transport</keyword>